<accession>A0ABN1U670</accession>
<comment type="caution">
    <text evidence="3">The sequence shown here is derived from an EMBL/GenBank/DDBJ whole genome shotgun (WGS) entry which is preliminary data.</text>
</comment>
<proteinExistence type="predicted"/>
<keyword evidence="4" id="KW-1185">Reference proteome</keyword>
<feature type="compositionally biased region" description="Pro residues" evidence="1">
    <location>
        <begin position="35"/>
        <end position="66"/>
    </location>
</feature>
<evidence type="ECO:0000313" key="3">
    <source>
        <dbReference type="EMBL" id="GAA1116311.1"/>
    </source>
</evidence>
<protein>
    <submittedName>
        <fullName evidence="3">Uncharacterized protein</fullName>
    </submittedName>
</protein>
<keyword evidence="2" id="KW-0812">Transmembrane</keyword>
<evidence type="ECO:0000256" key="2">
    <source>
        <dbReference type="SAM" id="Phobius"/>
    </source>
</evidence>
<feature type="compositionally biased region" description="Low complexity" evidence="1">
    <location>
        <begin position="1"/>
        <end position="34"/>
    </location>
</feature>
<evidence type="ECO:0000256" key="1">
    <source>
        <dbReference type="SAM" id="MobiDB-lite"/>
    </source>
</evidence>
<organism evidence="3 4">
    <name type="scientific">Kitasatospora arboriphila</name>
    <dbReference type="NCBI Taxonomy" id="258052"/>
    <lineage>
        <taxon>Bacteria</taxon>
        <taxon>Bacillati</taxon>
        <taxon>Actinomycetota</taxon>
        <taxon>Actinomycetes</taxon>
        <taxon>Kitasatosporales</taxon>
        <taxon>Streptomycetaceae</taxon>
        <taxon>Kitasatospora</taxon>
    </lineage>
</organism>
<gene>
    <name evidence="3" type="ORF">GCM10009663_65770</name>
</gene>
<feature type="transmembrane region" description="Helical" evidence="2">
    <location>
        <begin position="87"/>
        <end position="108"/>
    </location>
</feature>
<dbReference type="RefSeq" id="WP_344627360.1">
    <property type="nucleotide sequence ID" value="NZ_BAAALD010000099.1"/>
</dbReference>
<feature type="region of interest" description="Disordered" evidence="1">
    <location>
        <begin position="141"/>
        <end position="170"/>
    </location>
</feature>
<keyword evidence="2" id="KW-0472">Membrane</keyword>
<sequence length="307" mass="30666">MYGQGQQYPQGQPQQPYGQPPQYGGTPQQPAYGAPQPPSYGYPQQPPAPPYGAQPGYPQAPVPGQPQPYGAPGGYPPPTPPKSNTGLVIGLVIGAVVLIGGGLAIWGLSGSDGGGAGGTGGTGSTGGTGTVASAAYKLDLPMSLPDGHTQQKATSAPATPGPDGQKPACSDGTAVAGNYTKGQTDMVQVIGCYGSVATPELVLLALEAESVKPKTFAGTTVTSTWKTRPTEYPAGSAGAPGAKLKCGVLTTNATKTAAGNTVCFWADRWTAAEVVFADLSFTGKAPITPAEAAVKAAAVRGAVEVKK</sequence>
<name>A0ABN1U670_9ACTN</name>
<dbReference type="EMBL" id="BAAALD010000099">
    <property type="protein sequence ID" value="GAA1116311.1"/>
    <property type="molecule type" value="Genomic_DNA"/>
</dbReference>
<reference evidence="3 4" key="1">
    <citation type="journal article" date="2019" name="Int. J. Syst. Evol. Microbiol.">
        <title>The Global Catalogue of Microorganisms (GCM) 10K type strain sequencing project: providing services to taxonomists for standard genome sequencing and annotation.</title>
        <authorList>
            <consortium name="The Broad Institute Genomics Platform"/>
            <consortium name="The Broad Institute Genome Sequencing Center for Infectious Disease"/>
            <person name="Wu L."/>
            <person name="Ma J."/>
        </authorList>
    </citation>
    <scope>NUCLEOTIDE SEQUENCE [LARGE SCALE GENOMIC DNA]</scope>
    <source>
        <strain evidence="3 4">JCM 13002</strain>
    </source>
</reference>
<evidence type="ECO:0000313" key="4">
    <source>
        <dbReference type="Proteomes" id="UP001499987"/>
    </source>
</evidence>
<dbReference type="Proteomes" id="UP001499987">
    <property type="component" value="Unassembled WGS sequence"/>
</dbReference>
<feature type="compositionally biased region" description="Polar residues" evidence="1">
    <location>
        <begin position="148"/>
        <end position="157"/>
    </location>
</feature>
<feature type="region of interest" description="Disordered" evidence="1">
    <location>
        <begin position="1"/>
        <end position="81"/>
    </location>
</feature>
<keyword evidence="2" id="KW-1133">Transmembrane helix</keyword>